<dbReference type="KEGG" id="dal:Dalk_5188"/>
<dbReference type="EMBL" id="CP001322">
    <property type="protein sequence ID" value="ACL06858.1"/>
    <property type="molecule type" value="Genomic_DNA"/>
</dbReference>
<name>B8FE77_DESAL</name>
<gene>
    <name evidence="2" type="ordered locus">Dalk_5188</name>
</gene>
<dbReference type="eggNOG" id="COG1413">
    <property type="taxonomic scope" value="Bacteria"/>
</dbReference>
<dbReference type="InterPro" id="IPR016024">
    <property type="entry name" value="ARM-type_fold"/>
</dbReference>
<evidence type="ECO:0000313" key="2">
    <source>
        <dbReference type="EMBL" id="ACL06858.1"/>
    </source>
</evidence>
<dbReference type="InterPro" id="IPR011989">
    <property type="entry name" value="ARM-like"/>
</dbReference>
<evidence type="ECO:0000313" key="3">
    <source>
        <dbReference type="Proteomes" id="UP000000739"/>
    </source>
</evidence>
<evidence type="ECO:0000256" key="1">
    <source>
        <dbReference type="SAM" id="MobiDB-lite"/>
    </source>
</evidence>
<feature type="region of interest" description="Disordered" evidence="1">
    <location>
        <begin position="453"/>
        <end position="488"/>
    </location>
</feature>
<dbReference type="Gene3D" id="1.25.10.10">
    <property type="entry name" value="Leucine-rich Repeat Variant"/>
    <property type="match status" value="2"/>
</dbReference>
<organism evidence="2 3">
    <name type="scientific">Desulfatibacillum aliphaticivorans</name>
    <dbReference type="NCBI Taxonomy" id="218208"/>
    <lineage>
        <taxon>Bacteria</taxon>
        <taxon>Pseudomonadati</taxon>
        <taxon>Thermodesulfobacteriota</taxon>
        <taxon>Desulfobacteria</taxon>
        <taxon>Desulfobacterales</taxon>
        <taxon>Desulfatibacillaceae</taxon>
        <taxon>Desulfatibacillum</taxon>
    </lineage>
</organism>
<dbReference type="RefSeq" id="WP_015949895.1">
    <property type="nucleotide sequence ID" value="NC_011768.1"/>
</dbReference>
<sequence>MKRIVPNTNDSEPKKCLIVTAEEMQAYKGELARMGRIMVVCGAIVGASLYVGGCAGSQPVSKPAYTSASQTETKYRPKTNAEIQQIKTARQEARQTTDPKLLSKLSKSSNYEIRMEAAANPHTPPQALLKLAADEDGLVRVKAIHNPNTPTDQLSQMLWDQNVSEAIREDIADYTNNETLIRQMAASPDLNIRCKAALKQNLPADALKALVNDKEDDVRETLASKVAPPFETWMVLVNDPVERVRDTAIHCLHVLDGRGNLPESLLLVMAGSPNKEVRKIAAGSNRATDHVLTISVRDQDEWVRGEAAGNKNLSPYLRSVLEKDQSWSVQEGLYREELRKAEFSRDENYLRGMATHQSHAVRSTVAKNSHTPHESLLKLAVDPVDSVRMDLAISGSVPEECLEILSRDSNPKVRNLARQTIAEGIADEERRKKERIAREKKYLEDQEQKRIAKEKKRAAEKKKREFVRKNGAPAASDSEERLKQAGDPGTSEAVLITLAIDPDYEVRSAVAINPSSTERVLELLEDDPNNEVQWFLEHREEELARIRYNSHDRDLLQCTGCIGCTSACTCGCIMQCIAYVGDNYADQFRPRF</sequence>
<proteinExistence type="predicted"/>
<dbReference type="Pfam" id="PF01816">
    <property type="entry name" value="LRV"/>
    <property type="match status" value="1"/>
</dbReference>
<keyword evidence="3" id="KW-1185">Reference proteome</keyword>
<protein>
    <submittedName>
        <fullName evidence="2">Leucine rich repeat variant</fullName>
    </submittedName>
</protein>
<accession>B8FE77</accession>
<dbReference type="AlphaFoldDB" id="B8FE77"/>
<dbReference type="Proteomes" id="UP000000739">
    <property type="component" value="Chromosome"/>
</dbReference>
<dbReference type="HOGENOM" id="CLU_460595_0_0_7"/>
<feature type="compositionally biased region" description="Basic residues" evidence="1">
    <location>
        <begin position="453"/>
        <end position="466"/>
    </location>
</feature>
<dbReference type="InterPro" id="IPR004830">
    <property type="entry name" value="LRR_variant"/>
</dbReference>
<dbReference type="SUPFAM" id="SSF48371">
    <property type="entry name" value="ARM repeat"/>
    <property type="match status" value="2"/>
</dbReference>
<reference evidence="2 3" key="1">
    <citation type="journal article" date="2012" name="Environ. Microbiol.">
        <title>The genome sequence of Desulfatibacillum alkenivorans AK-01: a blueprint for anaerobic alkane oxidation.</title>
        <authorList>
            <person name="Callaghan A.V."/>
            <person name="Morris B.E."/>
            <person name="Pereira I.A."/>
            <person name="McInerney M.J."/>
            <person name="Austin R.N."/>
            <person name="Groves J.T."/>
            <person name="Kukor J.J."/>
            <person name="Suflita J.M."/>
            <person name="Young L.Y."/>
            <person name="Zylstra G.J."/>
            <person name="Wawrik B."/>
        </authorList>
    </citation>
    <scope>NUCLEOTIDE SEQUENCE [LARGE SCALE GENOMIC DNA]</scope>
    <source>
        <strain evidence="2 3">AK-01</strain>
    </source>
</reference>